<dbReference type="SUPFAM" id="SSF55729">
    <property type="entry name" value="Acyl-CoA N-acyltransferases (Nat)"/>
    <property type="match status" value="1"/>
</dbReference>
<dbReference type="Gene3D" id="3.40.630.30">
    <property type="match status" value="1"/>
</dbReference>
<dbReference type="Proteomes" id="UP000308730">
    <property type="component" value="Unassembled WGS sequence"/>
</dbReference>
<dbReference type="InterPro" id="IPR016181">
    <property type="entry name" value="Acyl_CoA_acyltransferase"/>
</dbReference>
<dbReference type="CDD" id="cd04301">
    <property type="entry name" value="NAT_SF"/>
    <property type="match status" value="1"/>
</dbReference>
<evidence type="ECO:0000259" key="1">
    <source>
        <dbReference type="PROSITE" id="PS51186"/>
    </source>
</evidence>
<keyword evidence="3" id="KW-1185">Reference proteome</keyword>
<dbReference type="EMBL" id="SGPM01000252">
    <property type="protein sequence ID" value="THH27426.1"/>
    <property type="molecule type" value="Genomic_DNA"/>
</dbReference>
<organism evidence="2 3">
    <name type="scientific">Antrodiella citrinella</name>
    <dbReference type="NCBI Taxonomy" id="2447956"/>
    <lineage>
        <taxon>Eukaryota</taxon>
        <taxon>Fungi</taxon>
        <taxon>Dikarya</taxon>
        <taxon>Basidiomycota</taxon>
        <taxon>Agaricomycotina</taxon>
        <taxon>Agaricomycetes</taxon>
        <taxon>Polyporales</taxon>
        <taxon>Steccherinaceae</taxon>
        <taxon>Antrodiella</taxon>
    </lineage>
</organism>
<proteinExistence type="predicted"/>
<reference evidence="2 3" key="1">
    <citation type="submission" date="2019-02" db="EMBL/GenBank/DDBJ databases">
        <title>Genome sequencing of the rare red list fungi Antrodiella citrinella (Flaviporus citrinellus).</title>
        <authorList>
            <person name="Buettner E."/>
            <person name="Kellner H."/>
        </authorList>
    </citation>
    <scope>NUCLEOTIDE SEQUENCE [LARGE SCALE GENOMIC DNA]</scope>
    <source>
        <strain evidence="2 3">DSM 108506</strain>
    </source>
</reference>
<sequence length="151" mass="16867">MLPEPSATFASDYISQATSAEVDALAQLYLDFASDRPSRGTLEEARERMERFVRSRHVWSCTLGGAIAGYVLVGRFTPRTVAIKNVYLSPSFRRRGIAEAMVRTVTRYYLGAMPLGFKGGPDTRPTEAMKQEICLNVVSEEAERSYKRSGF</sequence>
<accession>A0A4S4MN69</accession>
<evidence type="ECO:0000313" key="2">
    <source>
        <dbReference type="EMBL" id="THH27426.1"/>
    </source>
</evidence>
<gene>
    <name evidence="2" type="ORF">EUX98_g6757</name>
</gene>
<dbReference type="InterPro" id="IPR000182">
    <property type="entry name" value="GNAT_dom"/>
</dbReference>
<evidence type="ECO:0000313" key="3">
    <source>
        <dbReference type="Proteomes" id="UP000308730"/>
    </source>
</evidence>
<dbReference type="PROSITE" id="PS51186">
    <property type="entry name" value="GNAT"/>
    <property type="match status" value="1"/>
</dbReference>
<feature type="domain" description="N-acetyltransferase" evidence="1">
    <location>
        <begin position="12"/>
        <end position="151"/>
    </location>
</feature>
<dbReference type="OrthoDB" id="2523549at2759"/>
<protein>
    <recommendedName>
        <fullName evidence="1">N-acetyltransferase domain-containing protein</fullName>
    </recommendedName>
</protein>
<dbReference type="AlphaFoldDB" id="A0A4S4MN69"/>
<comment type="caution">
    <text evidence="2">The sequence shown here is derived from an EMBL/GenBank/DDBJ whole genome shotgun (WGS) entry which is preliminary data.</text>
</comment>
<dbReference type="Pfam" id="PF00583">
    <property type="entry name" value="Acetyltransf_1"/>
    <property type="match status" value="1"/>
</dbReference>
<dbReference type="GO" id="GO:0016747">
    <property type="term" value="F:acyltransferase activity, transferring groups other than amino-acyl groups"/>
    <property type="evidence" value="ECO:0007669"/>
    <property type="project" value="InterPro"/>
</dbReference>
<name>A0A4S4MN69_9APHY</name>